<dbReference type="Proteomes" id="UP000053244">
    <property type="component" value="Unassembled WGS sequence"/>
</dbReference>
<protein>
    <submittedName>
        <fullName evidence="1">Uncharacterized protein</fullName>
    </submittedName>
</protein>
<name>A0A101JE75_9ACTN</name>
<sequence length="144" mass="15014">MALAVVLTLGPAACGKTGGPEPSAAELAQANQHNRCMRSAGVDVPDMDDVDEAGGFTLNTKDPKTLAALSACARLAPPGHREGDPDPAVEEHALRLAECLRRHGIRAEDPEAGGDPAVHLAEGATYPQQQLVDAFTVCDKDVPR</sequence>
<evidence type="ECO:0000313" key="1">
    <source>
        <dbReference type="EMBL" id="KUL25155.1"/>
    </source>
</evidence>
<reference evidence="1 2" key="1">
    <citation type="submission" date="2015-10" db="EMBL/GenBank/DDBJ databases">
        <authorList>
            <person name="Gilbert D.G."/>
        </authorList>
    </citation>
    <scope>NUCLEOTIDE SEQUENCE [LARGE SCALE GENOMIC DNA]</scope>
    <source>
        <strain evidence="1 2">NRRL B-16712</strain>
    </source>
</reference>
<dbReference type="AlphaFoldDB" id="A0A101JE75"/>
<proteinExistence type="predicted"/>
<gene>
    <name evidence="1" type="ORF">ADL15_41465</name>
</gene>
<evidence type="ECO:0000313" key="2">
    <source>
        <dbReference type="Proteomes" id="UP000053244"/>
    </source>
</evidence>
<keyword evidence="2" id="KW-1185">Reference proteome</keyword>
<dbReference type="EMBL" id="LLZH01000317">
    <property type="protein sequence ID" value="KUL25155.1"/>
    <property type="molecule type" value="Genomic_DNA"/>
</dbReference>
<comment type="caution">
    <text evidence="1">The sequence shown here is derived from an EMBL/GenBank/DDBJ whole genome shotgun (WGS) entry which is preliminary data.</text>
</comment>
<accession>A0A101JE75</accession>
<organism evidence="1 2">
    <name type="scientific">Actinoplanes awajinensis subsp. mycoplanecinus</name>
    <dbReference type="NCBI Taxonomy" id="135947"/>
    <lineage>
        <taxon>Bacteria</taxon>
        <taxon>Bacillati</taxon>
        <taxon>Actinomycetota</taxon>
        <taxon>Actinomycetes</taxon>
        <taxon>Micromonosporales</taxon>
        <taxon>Micromonosporaceae</taxon>
        <taxon>Actinoplanes</taxon>
    </lineage>
</organism>